<dbReference type="Gene3D" id="1.10.260.40">
    <property type="entry name" value="lambda repressor-like DNA-binding domains"/>
    <property type="match status" value="1"/>
</dbReference>
<dbReference type="InterPro" id="IPR001387">
    <property type="entry name" value="Cro/C1-type_HTH"/>
</dbReference>
<feature type="domain" description="HTH cro/C1-type" evidence="2">
    <location>
        <begin position="6"/>
        <end position="60"/>
    </location>
</feature>
<dbReference type="SUPFAM" id="SSF47413">
    <property type="entry name" value="lambda repressor-like DNA-binding domains"/>
    <property type="match status" value="1"/>
</dbReference>
<reference evidence="3 4" key="1">
    <citation type="submission" date="2016-12" db="EMBL/GenBank/DDBJ databases">
        <title>Domibacillus sp. SAOS 44 whole genome sequencing.</title>
        <authorList>
            <person name="Verma A."/>
            <person name="Krishnamurthi S."/>
        </authorList>
    </citation>
    <scope>NUCLEOTIDE SEQUENCE [LARGE SCALE GENOMIC DNA]</scope>
    <source>
        <strain evidence="3 4">SAOS 44</strain>
    </source>
</reference>
<keyword evidence="4" id="KW-1185">Reference proteome</keyword>
<dbReference type="Pfam" id="PF01381">
    <property type="entry name" value="HTH_3"/>
    <property type="match status" value="1"/>
</dbReference>
<dbReference type="EMBL" id="MRWQ01000005">
    <property type="protein sequence ID" value="OKL37026.1"/>
    <property type="molecule type" value="Genomic_DNA"/>
</dbReference>
<organism evidence="3 4">
    <name type="scientific">Domibacillus mangrovi</name>
    <dbReference type="NCBI Taxonomy" id="1714354"/>
    <lineage>
        <taxon>Bacteria</taxon>
        <taxon>Bacillati</taxon>
        <taxon>Bacillota</taxon>
        <taxon>Bacilli</taxon>
        <taxon>Bacillales</taxon>
        <taxon>Bacillaceae</taxon>
        <taxon>Domibacillus</taxon>
    </lineage>
</organism>
<feature type="region of interest" description="Disordered" evidence="1">
    <location>
        <begin position="1"/>
        <end position="21"/>
    </location>
</feature>
<feature type="compositionally biased region" description="Basic and acidic residues" evidence="1">
    <location>
        <begin position="1"/>
        <end position="16"/>
    </location>
</feature>
<dbReference type="InterPro" id="IPR010982">
    <property type="entry name" value="Lambda_DNA-bd_dom_sf"/>
</dbReference>
<evidence type="ECO:0000256" key="1">
    <source>
        <dbReference type="SAM" id="MobiDB-lite"/>
    </source>
</evidence>
<dbReference type="CDD" id="cd00093">
    <property type="entry name" value="HTH_XRE"/>
    <property type="match status" value="1"/>
</dbReference>
<gene>
    <name evidence="3" type="ORF">BLL40_05395</name>
</gene>
<dbReference type="AlphaFoldDB" id="A0A1Q5P449"/>
<dbReference type="STRING" id="1714354.BLL40_05395"/>
<name>A0A1Q5P449_9BACI</name>
<proteinExistence type="predicted"/>
<sequence length="75" mass="8785">MERKWLKDMRDKRDMTQDDVSEQAGISRSFYTHLEKGNKNPSVKVAKSIAKILAFDWTLFFTNECSLKELNKEVS</sequence>
<dbReference type="GO" id="GO:0003677">
    <property type="term" value="F:DNA binding"/>
    <property type="evidence" value="ECO:0007669"/>
    <property type="project" value="InterPro"/>
</dbReference>
<evidence type="ECO:0000313" key="3">
    <source>
        <dbReference type="EMBL" id="OKL37026.1"/>
    </source>
</evidence>
<accession>A0A1Q5P449</accession>
<evidence type="ECO:0000313" key="4">
    <source>
        <dbReference type="Proteomes" id="UP000186524"/>
    </source>
</evidence>
<dbReference type="OrthoDB" id="1859224at2"/>
<dbReference type="Proteomes" id="UP000186524">
    <property type="component" value="Unassembled WGS sequence"/>
</dbReference>
<protein>
    <submittedName>
        <fullName evidence="3">Transcriptional regulator</fullName>
    </submittedName>
</protein>
<dbReference type="PROSITE" id="PS50943">
    <property type="entry name" value="HTH_CROC1"/>
    <property type="match status" value="1"/>
</dbReference>
<evidence type="ECO:0000259" key="2">
    <source>
        <dbReference type="PROSITE" id="PS50943"/>
    </source>
</evidence>
<comment type="caution">
    <text evidence="3">The sequence shown here is derived from an EMBL/GenBank/DDBJ whole genome shotgun (WGS) entry which is preliminary data.</text>
</comment>
<dbReference type="SMART" id="SM00530">
    <property type="entry name" value="HTH_XRE"/>
    <property type="match status" value="1"/>
</dbReference>
<dbReference type="RefSeq" id="WP_073710907.1">
    <property type="nucleotide sequence ID" value="NZ_MRWQ01000005.1"/>
</dbReference>